<protein>
    <submittedName>
        <fullName evidence="8">Xylan 1,4-beta-xylosidase</fullName>
        <ecNumber evidence="8">3.2.1.37</ecNumber>
    </submittedName>
</protein>
<dbReference type="InterPro" id="IPR037923">
    <property type="entry name" value="HTH-like"/>
</dbReference>
<keyword evidence="5" id="KW-0804">Transcription</keyword>
<dbReference type="Pfam" id="PF02311">
    <property type="entry name" value="AraC_binding"/>
    <property type="match status" value="1"/>
</dbReference>
<dbReference type="PANTHER" id="PTHR43280">
    <property type="entry name" value="ARAC-FAMILY TRANSCRIPTIONAL REGULATOR"/>
    <property type="match status" value="1"/>
</dbReference>
<reference evidence="8 9" key="1">
    <citation type="submission" date="2023-07" db="EMBL/GenBank/DDBJ databases">
        <title>Genomic Encyclopedia of Type Strains, Phase IV (KMG-IV): sequencing the most valuable type-strain genomes for metagenomic binning, comparative biology and taxonomic classification.</title>
        <authorList>
            <person name="Goeker M."/>
        </authorList>
    </citation>
    <scope>NUCLEOTIDE SEQUENCE [LARGE SCALE GENOMIC DNA]</scope>
    <source>
        <strain evidence="8 9">DSM 15049</strain>
    </source>
</reference>
<dbReference type="InterPro" id="IPR000514">
    <property type="entry name" value="Glyco_hydro_39"/>
</dbReference>
<dbReference type="PROSITE" id="PS01027">
    <property type="entry name" value="GLYCOSYL_HYDROL_F39"/>
    <property type="match status" value="1"/>
</dbReference>
<name>A0ABU0MYZ7_9FIRM</name>
<comment type="caution">
    <text evidence="8">The sequence shown here is derived from an EMBL/GenBank/DDBJ whole genome shotgun (WGS) entry which is preliminary data.</text>
</comment>
<dbReference type="Pfam" id="PF12833">
    <property type="entry name" value="HTH_18"/>
    <property type="match status" value="1"/>
</dbReference>
<dbReference type="SUPFAM" id="SSF46689">
    <property type="entry name" value="Homeodomain-like"/>
    <property type="match status" value="2"/>
</dbReference>
<gene>
    <name evidence="8" type="ORF">QOZ92_001255</name>
</gene>
<dbReference type="SUPFAM" id="SSF51445">
    <property type="entry name" value="(Trans)glycosidases"/>
    <property type="match status" value="1"/>
</dbReference>
<comment type="similarity">
    <text evidence="1">Belongs to the glycosyl hydrolase 39 family.</text>
</comment>
<feature type="domain" description="HTH araC/xylS-type" evidence="7">
    <location>
        <begin position="175"/>
        <end position="273"/>
    </location>
</feature>
<dbReference type="InterPro" id="IPR018060">
    <property type="entry name" value="HTH_AraC"/>
</dbReference>
<evidence type="ECO:0000256" key="5">
    <source>
        <dbReference type="ARBA" id="ARBA00023163"/>
    </source>
</evidence>
<dbReference type="Gene3D" id="2.60.40.1500">
    <property type="entry name" value="Glycosyl hydrolase domain, family 39"/>
    <property type="match status" value="1"/>
</dbReference>
<dbReference type="InterPro" id="IPR003313">
    <property type="entry name" value="AraC-bd"/>
</dbReference>
<dbReference type="EC" id="3.2.1.37" evidence="8"/>
<dbReference type="PROSITE" id="PS00041">
    <property type="entry name" value="HTH_ARAC_FAMILY_1"/>
    <property type="match status" value="1"/>
</dbReference>
<dbReference type="GO" id="GO:0009044">
    <property type="term" value="F:xylan 1,4-beta-xylosidase activity"/>
    <property type="evidence" value="ECO:0007669"/>
    <property type="project" value="UniProtKB-EC"/>
</dbReference>
<evidence type="ECO:0000313" key="9">
    <source>
        <dbReference type="Proteomes" id="UP001232584"/>
    </source>
</evidence>
<dbReference type="PROSITE" id="PS01124">
    <property type="entry name" value="HTH_ARAC_FAMILY_2"/>
    <property type="match status" value="1"/>
</dbReference>
<keyword evidence="6 8" id="KW-0326">Glycosidase</keyword>
<evidence type="ECO:0000256" key="4">
    <source>
        <dbReference type="ARBA" id="ARBA00023125"/>
    </source>
</evidence>
<dbReference type="InterPro" id="IPR009057">
    <property type="entry name" value="Homeodomain-like_sf"/>
</dbReference>
<dbReference type="Gene3D" id="3.20.20.80">
    <property type="entry name" value="Glycosidases"/>
    <property type="match status" value="1"/>
</dbReference>
<dbReference type="InterPro" id="IPR017853">
    <property type="entry name" value="GH"/>
</dbReference>
<dbReference type="Gene3D" id="2.60.120.10">
    <property type="entry name" value="Jelly Rolls"/>
    <property type="match status" value="1"/>
</dbReference>
<dbReference type="SUPFAM" id="SSF51011">
    <property type="entry name" value="Glycosyl hydrolase domain"/>
    <property type="match status" value="1"/>
</dbReference>
<dbReference type="Proteomes" id="UP001232584">
    <property type="component" value="Unassembled WGS sequence"/>
</dbReference>
<dbReference type="InterPro" id="IPR049166">
    <property type="entry name" value="GH39_cat"/>
</dbReference>
<proteinExistence type="inferred from homology"/>
<dbReference type="RefSeq" id="WP_307504758.1">
    <property type="nucleotide sequence ID" value="NZ_BAAACE010000028.1"/>
</dbReference>
<dbReference type="PRINTS" id="PR00745">
    <property type="entry name" value="GLHYDRLASE39"/>
</dbReference>
<dbReference type="InterPro" id="IPR049165">
    <property type="entry name" value="GH39_as"/>
</dbReference>
<dbReference type="CDD" id="cd02208">
    <property type="entry name" value="cupin_RmlC-like"/>
    <property type="match status" value="1"/>
</dbReference>
<evidence type="ECO:0000256" key="1">
    <source>
        <dbReference type="ARBA" id="ARBA00008875"/>
    </source>
</evidence>
<keyword evidence="3" id="KW-0805">Transcription regulation</keyword>
<dbReference type="PANTHER" id="PTHR43280:SF2">
    <property type="entry name" value="HTH-TYPE TRANSCRIPTIONAL REGULATOR EXSA"/>
    <property type="match status" value="1"/>
</dbReference>
<keyword evidence="4" id="KW-0238">DNA-binding</keyword>
<evidence type="ECO:0000313" key="8">
    <source>
        <dbReference type="EMBL" id="MDQ0556142.1"/>
    </source>
</evidence>
<dbReference type="Gene3D" id="1.10.10.60">
    <property type="entry name" value="Homeodomain-like"/>
    <property type="match status" value="2"/>
</dbReference>
<dbReference type="EMBL" id="JAUSWG010000004">
    <property type="protein sequence ID" value="MDQ0556142.1"/>
    <property type="molecule type" value="Genomic_DNA"/>
</dbReference>
<accession>A0ABU0MYZ7</accession>
<dbReference type="SMART" id="SM00342">
    <property type="entry name" value="HTH_ARAC"/>
    <property type="match status" value="1"/>
</dbReference>
<keyword evidence="9" id="KW-1185">Reference proteome</keyword>
<dbReference type="SUPFAM" id="SSF51215">
    <property type="entry name" value="Regulatory protein AraC"/>
    <property type="match status" value="1"/>
</dbReference>
<organism evidence="8 9">
    <name type="scientific">Paraclostridium ghonii</name>
    <dbReference type="NCBI Taxonomy" id="29358"/>
    <lineage>
        <taxon>Bacteria</taxon>
        <taxon>Bacillati</taxon>
        <taxon>Bacillota</taxon>
        <taxon>Clostridia</taxon>
        <taxon>Peptostreptococcales</taxon>
        <taxon>Peptostreptococcaceae</taxon>
        <taxon>Paraclostridium</taxon>
    </lineage>
</organism>
<dbReference type="InterPro" id="IPR014710">
    <property type="entry name" value="RmlC-like_jellyroll"/>
</dbReference>
<keyword evidence="2 8" id="KW-0378">Hydrolase</keyword>
<evidence type="ECO:0000256" key="2">
    <source>
        <dbReference type="ARBA" id="ARBA00022801"/>
    </source>
</evidence>
<evidence type="ECO:0000259" key="7">
    <source>
        <dbReference type="PROSITE" id="PS01124"/>
    </source>
</evidence>
<evidence type="ECO:0000256" key="3">
    <source>
        <dbReference type="ARBA" id="ARBA00023015"/>
    </source>
</evidence>
<dbReference type="InterPro" id="IPR018062">
    <property type="entry name" value="HTH_AraC-typ_CS"/>
</dbReference>
<evidence type="ECO:0000256" key="6">
    <source>
        <dbReference type="ARBA" id="ARBA00023295"/>
    </source>
</evidence>
<dbReference type="Pfam" id="PF01229">
    <property type="entry name" value="Glyco_hydro_39"/>
    <property type="match status" value="1"/>
</dbReference>
<sequence length="830" mass="97678">MIDKYEIIHFEKIISAKIFLNNVRVSPSHWHDNIEILFVLDGEAEVTLNSGKYKLRKEDVFLVNKNHIHKITSDKDNIILVVQIQKEIIEEYFDEEVYFKCNSSIYEYDSKEFNSFNILRKLLSRLFEAYNKNSSGYEILIKGILYEILFILNNNYKIENNNTKINSQKFNDRLKEILLYIQEHYKEDITLIDVASSQYLTPQYFSSFFKKYIGVSFLTYLNTLRLQSAVEDIESTDFSITDIAIKSGFKNIQAFMKIFKETYKVTPSNYRKSIENMKRRSNLEEVFDSIDYIKFTYSSKLEVISKYNNYNTQKSIKALNNLYLNKDYGRINIDKKSKKLNHTWKEVTAIGKLKEVLFAEVQKQLKIAKEDIGFKYVKFHGLLEDELGVYKINDKGEEIYNFSYIDKCIDTLLSMGLKPFGEIGFMPRDLALNPEYTHFYKESILSKPKSLDRWKNLIKVLFNHFIETYGTEEVASWKFEFWNEPDLNFRYWRYSIEEYLEFYHETYKAIKETSTSIKVGGPGTLAGIESKNRFLKVYLQYCKVETCLPDFITFHVYPLDLMVNFQGKNINIPKLSNQKDYLSLSIDEVLKIIKELDLEYLPIQITEFNSSPSHNDLINDTCFKSSYLARNIVRNIDKVQSFTYWTLTDFHEENSMCNKEFHGGLGLFTNKSIKKAGYNAMKILSELGESLIVEDEGYCITQQKNEIQVLIYNYSHYDMSYSLGDISNINYKDRYNVFENTATLNISLILENLKEGKYIITTKSVNRKHGSGYDFVNDNYEEPLLLQDIDYINNMSQPLVTKKTKDIKNEYHIIESLQPNEVKLIKLKKI</sequence>